<dbReference type="STRING" id="1047168.A0A0F4GIS8"/>
<feature type="transmembrane region" description="Helical" evidence="7">
    <location>
        <begin position="49"/>
        <end position="77"/>
    </location>
</feature>
<keyword evidence="4 7" id="KW-1133">Transmembrane helix</keyword>
<evidence type="ECO:0000256" key="6">
    <source>
        <dbReference type="SAM" id="MobiDB-lite"/>
    </source>
</evidence>
<evidence type="ECO:0000256" key="1">
    <source>
        <dbReference type="ARBA" id="ARBA00004141"/>
    </source>
</evidence>
<feature type="region of interest" description="Disordered" evidence="6">
    <location>
        <begin position="1"/>
        <end position="21"/>
    </location>
</feature>
<feature type="transmembrane region" description="Helical" evidence="7">
    <location>
        <begin position="174"/>
        <end position="194"/>
    </location>
</feature>
<dbReference type="AlphaFoldDB" id="A0A0F4GIS8"/>
<dbReference type="GO" id="GO:0022857">
    <property type="term" value="F:transmembrane transporter activity"/>
    <property type="evidence" value="ECO:0007669"/>
    <property type="project" value="UniProtKB-ARBA"/>
</dbReference>
<dbReference type="PANTHER" id="PTHR45649:SF15">
    <property type="entry name" value="CHOLINE TRANSPORTER (EUROFUNG)"/>
    <property type="match status" value="1"/>
</dbReference>
<feature type="transmembrane region" description="Helical" evidence="7">
    <location>
        <begin position="84"/>
        <end position="102"/>
    </location>
</feature>
<comment type="caution">
    <text evidence="8">The sequence shown here is derived from an EMBL/GenBank/DDBJ whole genome shotgun (WGS) entry which is preliminary data.</text>
</comment>
<comment type="subcellular location">
    <subcellularLocation>
        <location evidence="1">Membrane</location>
        <topology evidence="1">Multi-pass membrane protein</topology>
    </subcellularLocation>
</comment>
<keyword evidence="9" id="KW-1185">Reference proteome</keyword>
<accession>A0A0F4GIS8</accession>
<dbReference type="PANTHER" id="PTHR45649">
    <property type="entry name" value="AMINO-ACID PERMEASE BAT1"/>
    <property type="match status" value="1"/>
</dbReference>
<keyword evidence="3 7" id="KW-0812">Transmembrane</keyword>
<keyword evidence="2" id="KW-0813">Transport</keyword>
<gene>
    <name evidence="8" type="ORF">TI39_contig839g00002</name>
</gene>
<evidence type="ECO:0000256" key="4">
    <source>
        <dbReference type="ARBA" id="ARBA00022989"/>
    </source>
</evidence>
<dbReference type="Gene3D" id="1.20.1740.10">
    <property type="entry name" value="Amino acid/polyamine transporter I"/>
    <property type="match status" value="1"/>
</dbReference>
<evidence type="ECO:0000256" key="2">
    <source>
        <dbReference type="ARBA" id="ARBA00022448"/>
    </source>
</evidence>
<evidence type="ECO:0000313" key="9">
    <source>
        <dbReference type="Proteomes" id="UP000033647"/>
    </source>
</evidence>
<reference evidence="8 9" key="1">
    <citation type="submission" date="2015-03" db="EMBL/GenBank/DDBJ databases">
        <title>RNA-seq based gene annotation and comparative genomics of four Zymoseptoria species reveal species-specific pathogenicity related genes and transposable element activity.</title>
        <authorList>
            <person name="Grandaubert J."/>
            <person name="Bhattacharyya A."/>
            <person name="Stukenbrock E.H."/>
        </authorList>
    </citation>
    <scope>NUCLEOTIDE SEQUENCE [LARGE SCALE GENOMIC DNA]</scope>
    <source>
        <strain evidence="8 9">Zb18110</strain>
    </source>
</reference>
<dbReference type="Proteomes" id="UP000033647">
    <property type="component" value="Unassembled WGS sequence"/>
</dbReference>
<keyword evidence="5 7" id="KW-0472">Membrane</keyword>
<organism evidence="8 9">
    <name type="scientific">Zymoseptoria brevis</name>
    <dbReference type="NCBI Taxonomy" id="1047168"/>
    <lineage>
        <taxon>Eukaryota</taxon>
        <taxon>Fungi</taxon>
        <taxon>Dikarya</taxon>
        <taxon>Ascomycota</taxon>
        <taxon>Pezizomycotina</taxon>
        <taxon>Dothideomycetes</taxon>
        <taxon>Dothideomycetidae</taxon>
        <taxon>Mycosphaerellales</taxon>
        <taxon>Mycosphaerellaceae</taxon>
        <taxon>Zymoseptoria</taxon>
    </lineage>
</organism>
<feature type="transmembrane region" description="Helical" evidence="7">
    <location>
        <begin position="142"/>
        <end position="162"/>
    </location>
</feature>
<evidence type="ECO:0000256" key="5">
    <source>
        <dbReference type="ARBA" id="ARBA00023136"/>
    </source>
</evidence>
<protein>
    <submittedName>
        <fullName evidence="8">Uncharacterized protein</fullName>
    </submittedName>
</protein>
<evidence type="ECO:0000256" key="7">
    <source>
        <dbReference type="SAM" id="Phobius"/>
    </source>
</evidence>
<dbReference type="OrthoDB" id="3900342at2759"/>
<proteinExistence type="predicted"/>
<sequence length="206" mass="22058">MADDQHQVESQYDNAENEKTPHSDAIDININVAELINASGHVQEFDRSFGLWSIVSLSLIANNAWVAGSGALIIALYNGGGLGVLYGLIAVSFVYLFIIAGLSKLTSAIPSSANVYHWSAVTAGRCGRVYNLYHPGFKPQRWHSGITLVAMIWLATAIVLFGQKYIAKLTNASGILCSVFFLVTLLTVVIMPSLPSGAGHATSSFV</sequence>
<name>A0A0F4GIS8_9PEZI</name>
<dbReference type="GO" id="GO:0016020">
    <property type="term" value="C:membrane"/>
    <property type="evidence" value="ECO:0007669"/>
    <property type="project" value="UniProtKB-SubCell"/>
</dbReference>
<dbReference type="EMBL" id="LAFY01000831">
    <property type="protein sequence ID" value="KJX96080.1"/>
    <property type="molecule type" value="Genomic_DNA"/>
</dbReference>
<evidence type="ECO:0000313" key="8">
    <source>
        <dbReference type="EMBL" id="KJX96080.1"/>
    </source>
</evidence>
<evidence type="ECO:0000256" key="3">
    <source>
        <dbReference type="ARBA" id="ARBA00022692"/>
    </source>
</evidence>